<reference evidence="2 3" key="1">
    <citation type="journal article" date="2020" name="BMC Genomics">
        <title>Intraspecific diversification of the crop wild relative Brassica cretica Lam. using demographic model selection.</title>
        <authorList>
            <person name="Kioukis A."/>
            <person name="Michalopoulou V.A."/>
            <person name="Briers L."/>
            <person name="Pirintsos S."/>
            <person name="Studholme D.J."/>
            <person name="Pavlidis P."/>
            <person name="Sarris P.F."/>
        </authorList>
    </citation>
    <scope>NUCLEOTIDE SEQUENCE [LARGE SCALE GENOMIC DNA]</scope>
    <source>
        <strain evidence="3">cv. PFS-1207/04</strain>
    </source>
</reference>
<evidence type="ECO:0000313" key="2">
    <source>
        <dbReference type="EMBL" id="KAF3563547.1"/>
    </source>
</evidence>
<feature type="domain" description="F-box" evidence="1">
    <location>
        <begin position="3"/>
        <end position="22"/>
    </location>
</feature>
<name>A0ABQ7CU04_BRACR</name>
<proteinExistence type="predicted"/>
<keyword evidence="3" id="KW-1185">Reference proteome</keyword>
<dbReference type="EMBL" id="QGKV02000759">
    <property type="protein sequence ID" value="KAF3563547.1"/>
    <property type="molecule type" value="Genomic_DNA"/>
</dbReference>
<evidence type="ECO:0000259" key="1">
    <source>
        <dbReference type="Pfam" id="PF00646"/>
    </source>
</evidence>
<comment type="caution">
    <text evidence="2">The sequence shown here is derived from an EMBL/GenBank/DDBJ whole genome shotgun (WGS) entry which is preliminary data.</text>
</comment>
<accession>A0ABQ7CU04</accession>
<gene>
    <name evidence="2" type="ORF">DY000_02018345</name>
</gene>
<dbReference type="InterPro" id="IPR001810">
    <property type="entry name" value="F-box_dom"/>
</dbReference>
<organism evidence="2 3">
    <name type="scientific">Brassica cretica</name>
    <name type="common">Mustard</name>
    <dbReference type="NCBI Taxonomy" id="69181"/>
    <lineage>
        <taxon>Eukaryota</taxon>
        <taxon>Viridiplantae</taxon>
        <taxon>Streptophyta</taxon>
        <taxon>Embryophyta</taxon>
        <taxon>Tracheophyta</taxon>
        <taxon>Spermatophyta</taxon>
        <taxon>Magnoliopsida</taxon>
        <taxon>eudicotyledons</taxon>
        <taxon>Gunneridae</taxon>
        <taxon>Pentapetalae</taxon>
        <taxon>rosids</taxon>
        <taxon>malvids</taxon>
        <taxon>Brassicales</taxon>
        <taxon>Brassicaceae</taxon>
        <taxon>Brassiceae</taxon>
        <taxon>Brassica</taxon>
    </lineage>
</organism>
<sequence length="50" mass="5920">MPLLRFRSVSKKWKLTIDSQRFEGRHLISIQSQAITWSRCPYLESLDSLP</sequence>
<dbReference type="Proteomes" id="UP000266723">
    <property type="component" value="Unassembled WGS sequence"/>
</dbReference>
<dbReference type="Pfam" id="PF00646">
    <property type="entry name" value="F-box"/>
    <property type="match status" value="1"/>
</dbReference>
<protein>
    <recommendedName>
        <fullName evidence="1">F-box domain-containing protein</fullName>
    </recommendedName>
</protein>
<evidence type="ECO:0000313" key="3">
    <source>
        <dbReference type="Proteomes" id="UP000266723"/>
    </source>
</evidence>